<dbReference type="OrthoDB" id="330772at2759"/>
<evidence type="ECO:0000256" key="7">
    <source>
        <dbReference type="ARBA" id="ARBA00023242"/>
    </source>
</evidence>
<feature type="compositionally biased region" description="Basic and acidic residues" evidence="9">
    <location>
        <begin position="27"/>
        <end position="52"/>
    </location>
</feature>
<evidence type="ECO:0000259" key="10">
    <source>
        <dbReference type="Pfam" id="PF04696"/>
    </source>
</evidence>
<evidence type="ECO:0000313" key="11">
    <source>
        <dbReference type="EMBL" id="KAF2674317.1"/>
    </source>
</evidence>
<evidence type="ECO:0000256" key="9">
    <source>
        <dbReference type="SAM" id="MobiDB-lite"/>
    </source>
</evidence>
<keyword evidence="12" id="KW-1185">Reference proteome</keyword>
<evidence type="ECO:0000256" key="5">
    <source>
        <dbReference type="ARBA" id="ARBA00023163"/>
    </source>
</evidence>
<dbReference type="InterPro" id="IPR006786">
    <property type="entry name" value="Pinin_SDK_MemA"/>
</dbReference>
<keyword evidence="8" id="KW-0175">Coiled coil</keyword>
<keyword evidence="6" id="KW-0508">mRNA splicing</keyword>
<feature type="compositionally biased region" description="Polar residues" evidence="9">
    <location>
        <begin position="229"/>
        <end position="239"/>
    </location>
</feature>
<keyword evidence="5" id="KW-0804">Transcription</keyword>
<evidence type="ECO:0000256" key="3">
    <source>
        <dbReference type="ARBA" id="ARBA00022664"/>
    </source>
</evidence>
<organism evidence="11 12">
    <name type="scientific">Microthyrium microscopicum</name>
    <dbReference type="NCBI Taxonomy" id="703497"/>
    <lineage>
        <taxon>Eukaryota</taxon>
        <taxon>Fungi</taxon>
        <taxon>Dikarya</taxon>
        <taxon>Ascomycota</taxon>
        <taxon>Pezizomycotina</taxon>
        <taxon>Dothideomycetes</taxon>
        <taxon>Dothideomycetes incertae sedis</taxon>
        <taxon>Microthyriales</taxon>
        <taxon>Microthyriaceae</taxon>
        <taxon>Microthyrium</taxon>
    </lineage>
</organism>
<dbReference type="EMBL" id="MU004230">
    <property type="protein sequence ID" value="KAF2674317.1"/>
    <property type="molecule type" value="Genomic_DNA"/>
</dbReference>
<dbReference type="Proteomes" id="UP000799302">
    <property type="component" value="Unassembled WGS sequence"/>
</dbReference>
<feature type="region of interest" description="Disordered" evidence="9">
    <location>
        <begin position="228"/>
        <end position="314"/>
    </location>
</feature>
<evidence type="ECO:0000256" key="2">
    <source>
        <dbReference type="ARBA" id="ARBA00010386"/>
    </source>
</evidence>
<proteinExistence type="inferred from homology"/>
<feature type="coiled-coil region" evidence="8">
    <location>
        <begin position="115"/>
        <end position="142"/>
    </location>
</feature>
<comment type="similarity">
    <text evidence="2">Belongs to the pinin family.</text>
</comment>
<reference evidence="11" key="1">
    <citation type="journal article" date="2020" name="Stud. Mycol.">
        <title>101 Dothideomycetes genomes: a test case for predicting lifestyles and emergence of pathogens.</title>
        <authorList>
            <person name="Haridas S."/>
            <person name="Albert R."/>
            <person name="Binder M."/>
            <person name="Bloem J."/>
            <person name="Labutti K."/>
            <person name="Salamov A."/>
            <person name="Andreopoulos B."/>
            <person name="Baker S."/>
            <person name="Barry K."/>
            <person name="Bills G."/>
            <person name="Bluhm B."/>
            <person name="Cannon C."/>
            <person name="Castanera R."/>
            <person name="Culley D."/>
            <person name="Daum C."/>
            <person name="Ezra D."/>
            <person name="Gonzalez J."/>
            <person name="Henrissat B."/>
            <person name="Kuo A."/>
            <person name="Liang C."/>
            <person name="Lipzen A."/>
            <person name="Lutzoni F."/>
            <person name="Magnuson J."/>
            <person name="Mondo S."/>
            <person name="Nolan M."/>
            <person name="Ohm R."/>
            <person name="Pangilinan J."/>
            <person name="Park H.-J."/>
            <person name="Ramirez L."/>
            <person name="Alfaro M."/>
            <person name="Sun H."/>
            <person name="Tritt A."/>
            <person name="Yoshinaga Y."/>
            <person name="Zwiers L.-H."/>
            <person name="Turgeon B."/>
            <person name="Goodwin S."/>
            <person name="Spatafora J."/>
            <person name="Crous P."/>
            <person name="Grigoriev I."/>
        </authorList>
    </citation>
    <scope>NUCLEOTIDE SEQUENCE</scope>
    <source>
        <strain evidence="11">CBS 115976</strain>
    </source>
</reference>
<feature type="coiled-coil region" evidence="8">
    <location>
        <begin position="189"/>
        <end position="227"/>
    </location>
</feature>
<dbReference type="GO" id="GO:0006397">
    <property type="term" value="P:mRNA processing"/>
    <property type="evidence" value="ECO:0007669"/>
    <property type="project" value="UniProtKB-KW"/>
</dbReference>
<dbReference type="PANTHER" id="PTHR12707">
    <property type="entry name" value="PINN"/>
    <property type="match status" value="1"/>
</dbReference>
<sequence>MLASAVVVPDAPQPIDDSPAPISLKRRQLDLSEPDTKRTRLSPDETAMKTESRTQSPAPPVRPNVDTRRIERRQVGKEEERKRGKRMFGALLGTLAGAGTRTGANVQKRRADIERRAQEKLREQEESDMNRVRESVEVIRRRRMRQQWTFDEQALKTRHQNMLAMAQFLQTHAEPRLYFKPWKITTADEDEIDQQLRDAESKIEEEVEEFEHRRRQALDELDALEKLETNNGNTPQGSDNSKEEPSTEVGAEPITKSEETHSPNDNASNLASTTDVPAAEPIEKEEMSIVPREELMDEHQGETVVEADEDTVIY</sequence>
<accession>A0A6A6USD3</accession>
<dbReference type="GO" id="GO:0008380">
    <property type="term" value="P:RNA splicing"/>
    <property type="evidence" value="ECO:0007669"/>
    <property type="project" value="UniProtKB-KW"/>
</dbReference>
<evidence type="ECO:0000256" key="4">
    <source>
        <dbReference type="ARBA" id="ARBA00023015"/>
    </source>
</evidence>
<keyword evidence="3" id="KW-0507">mRNA processing</keyword>
<evidence type="ECO:0000256" key="6">
    <source>
        <dbReference type="ARBA" id="ARBA00023187"/>
    </source>
</evidence>
<evidence type="ECO:0000313" key="12">
    <source>
        <dbReference type="Proteomes" id="UP000799302"/>
    </source>
</evidence>
<feature type="domain" description="Pinin/SDK/MemA protein" evidence="10">
    <location>
        <begin position="78"/>
        <end position="195"/>
    </location>
</feature>
<comment type="subcellular location">
    <subcellularLocation>
        <location evidence="1">Nucleus</location>
    </subcellularLocation>
</comment>
<feature type="compositionally biased region" description="Polar residues" evidence="9">
    <location>
        <begin position="263"/>
        <end position="275"/>
    </location>
</feature>
<evidence type="ECO:0000256" key="1">
    <source>
        <dbReference type="ARBA" id="ARBA00004123"/>
    </source>
</evidence>
<gene>
    <name evidence="11" type="ORF">BT63DRAFT_419613</name>
</gene>
<feature type="region of interest" description="Disordered" evidence="9">
    <location>
        <begin position="1"/>
        <end position="85"/>
    </location>
</feature>
<protein>
    <recommendedName>
        <fullName evidence="10">Pinin/SDK/MemA protein domain-containing protein</fullName>
    </recommendedName>
</protein>
<feature type="compositionally biased region" description="Acidic residues" evidence="9">
    <location>
        <begin position="305"/>
        <end position="314"/>
    </location>
</feature>
<keyword evidence="7" id="KW-0539">Nucleus</keyword>
<dbReference type="PANTHER" id="PTHR12707:SF0">
    <property type="entry name" value="PININ"/>
    <property type="match status" value="1"/>
</dbReference>
<feature type="compositionally biased region" description="Basic and acidic residues" evidence="9">
    <location>
        <begin position="281"/>
        <end position="301"/>
    </location>
</feature>
<feature type="compositionally biased region" description="Basic and acidic residues" evidence="9">
    <location>
        <begin position="65"/>
        <end position="82"/>
    </location>
</feature>
<evidence type="ECO:0000256" key="8">
    <source>
        <dbReference type="SAM" id="Coils"/>
    </source>
</evidence>
<dbReference type="AlphaFoldDB" id="A0A6A6USD3"/>
<dbReference type="GO" id="GO:0071013">
    <property type="term" value="C:catalytic step 2 spliceosome"/>
    <property type="evidence" value="ECO:0007669"/>
    <property type="project" value="TreeGrafter"/>
</dbReference>
<keyword evidence="4" id="KW-0805">Transcription regulation</keyword>
<name>A0A6A6USD3_9PEZI</name>
<dbReference type="InterPro" id="IPR039853">
    <property type="entry name" value="Pinin"/>
</dbReference>
<dbReference type="Pfam" id="PF04696">
    <property type="entry name" value="Pinin_SDK_memA"/>
    <property type="match status" value="1"/>
</dbReference>